<gene>
    <name evidence="2" type="ORF">MUK42_17716</name>
</gene>
<sequence length="131" mass="13867">MATTRAGIASSRKGGAPKETPLSLEAVEDTRSGWESSSTLSMDYTKRHWGGRERDMTARLPVAGSWVITIGRGGLSLFCSASRACSSSPSSHHSVSLPPAVDADDRKEAVKTASEGQESMHEAYSSPRKGA</sequence>
<evidence type="ECO:0000313" key="2">
    <source>
        <dbReference type="EMBL" id="URE19686.1"/>
    </source>
</evidence>
<dbReference type="Proteomes" id="UP001055439">
    <property type="component" value="Chromosome 7"/>
</dbReference>
<evidence type="ECO:0000256" key="1">
    <source>
        <dbReference type="SAM" id="MobiDB-lite"/>
    </source>
</evidence>
<dbReference type="EMBL" id="CP097509">
    <property type="protein sequence ID" value="URE19686.1"/>
    <property type="molecule type" value="Genomic_DNA"/>
</dbReference>
<feature type="region of interest" description="Disordered" evidence="1">
    <location>
        <begin position="1"/>
        <end position="54"/>
    </location>
</feature>
<dbReference type="AlphaFoldDB" id="A0A9E7KJI4"/>
<organism evidence="2 3">
    <name type="scientific">Musa troglodytarum</name>
    <name type="common">fe'i banana</name>
    <dbReference type="NCBI Taxonomy" id="320322"/>
    <lineage>
        <taxon>Eukaryota</taxon>
        <taxon>Viridiplantae</taxon>
        <taxon>Streptophyta</taxon>
        <taxon>Embryophyta</taxon>
        <taxon>Tracheophyta</taxon>
        <taxon>Spermatophyta</taxon>
        <taxon>Magnoliopsida</taxon>
        <taxon>Liliopsida</taxon>
        <taxon>Zingiberales</taxon>
        <taxon>Musaceae</taxon>
        <taxon>Musa</taxon>
    </lineage>
</organism>
<proteinExistence type="predicted"/>
<feature type="compositionally biased region" description="Basic and acidic residues" evidence="1">
    <location>
        <begin position="44"/>
        <end position="54"/>
    </location>
</feature>
<name>A0A9E7KJI4_9LILI</name>
<protein>
    <submittedName>
        <fullName evidence="2">Uncharacterized protein</fullName>
    </submittedName>
</protein>
<feature type="region of interest" description="Disordered" evidence="1">
    <location>
        <begin position="83"/>
        <end position="131"/>
    </location>
</feature>
<feature type="compositionally biased region" description="Polar residues" evidence="1">
    <location>
        <begin position="33"/>
        <end position="42"/>
    </location>
</feature>
<accession>A0A9E7KJI4</accession>
<keyword evidence="3" id="KW-1185">Reference proteome</keyword>
<reference evidence="2" key="1">
    <citation type="submission" date="2022-05" db="EMBL/GenBank/DDBJ databases">
        <title>The Musa troglodytarum L. genome provides insights into the mechanism of non-climacteric behaviour and enrichment of carotenoids.</title>
        <authorList>
            <person name="Wang J."/>
        </authorList>
    </citation>
    <scope>NUCLEOTIDE SEQUENCE</scope>
    <source>
        <tissue evidence="2">Leaf</tissue>
    </source>
</reference>
<evidence type="ECO:0000313" key="3">
    <source>
        <dbReference type="Proteomes" id="UP001055439"/>
    </source>
</evidence>
<feature type="compositionally biased region" description="Low complexity" evidence="1">
    <location>
        <begin position="83"/>
        <end position="101"/>
    </location>
</feature>